<accession>A0A371AXY0</accession>
<keyword evidence="1" id="KW-0812">Transmembrane</keyword>
<comment type="caution">
    <text evidence="2">The sequence shown here is derived from an EMBL/GenBank/DDBJ whole genome shotgun (WGS) entry which is preliminary data.</text>
</comment>
<dbReference type="OrthoDB" id="1779586at2"/>
<dbReference type="InterPro" id="IPR014245">
    <property type="entry name" value="Spore_III_AF"/>
</dbReference>
<reference evidence="2 3" key="1">
    <citation type="submission" date="2018-07" db="EMBL/GenBank/DDBJ databases">
        <title>Anaerosacharophilus polymeroproducens gen. nov. sp. nov., an anaerobic bacterium isolated from salt field.</title>
        <authorList>
            <person name="Kim W."/>
            <person name="Yang S.-H."/>
            <person name="Oh J."/>
            <person name="Lee J.-H."/>
            <person name="Kwon K.K."/>
        </authorList>
    </citation>
    <scope>NUCLEOTIDE SEQUENCE [LARGE SCALE GENOMIC DNA]</scope>
    <source>
        <strain evidence="2 3">MCWD5</strain>
    </source>
</reference>
<dbReference type="RefSeq" id="WP_115481094.1">
    <property type="nucleotide sequence ID" value="NZ_QRCT01000013.1"/>
</dbReference>
<feature type="transmembrane region" description="Helical" evidence="1">
    <location>
        <begin position="37"/>
        <end position="54"/>
    </location>
</feature>
<gene>
    <name evidence="2" type="ORF">DWV06_05085</name>
</gene>
<dbReference type="EMBL" id="QRCT01000013">
    <property type="protein sequence ID" value="RDU24350.1"/>
    <property type="molecule type" value="Genomic_DNA"/>
</dbReference>
<feature type="transmembrane region" description="Helical" evidence="1">
    <location>
        <begin position="7"/>
        <end position="25"/>
    </location>
</feature>
<dbReference type="Proteomes" id="UP000255036">
    <property type="component" value="Unassembled WGS sequence"/>
</dbReference>
<dbReference type="Pfam" id="PF09581">
    <property type="entry name" value="Spore_III_AF"/>
    <property type="match status" value="1"/>
</dbReference>
<sequence>MNIIYDWIKDIIFYLILISLVFQLLPNDQYRKYMKLFAGILLVIIVLKPLKVLLREESLDQVRAAFHQYDNYEEDVQLQIEEFKKKQEEIYSEYAQGELKAQIQKLIEKKGFIVQKAEVKNINENEKLCISLVKENTGVKNIIVEAVQIEKEPINKESKEIIEIKKKIADYYKISDSNIQIQLGGK</sequence>
<keyword evidence="3" id="KW-1185">Reference proteome</keyword>
<keyword evidence="1" id="KW-1133">Transmembrane helix</keyword>
<organism evidence="2 3">
    <name type="scientific">Anaerosacchariphilus polymeriproducens</name>
    <dbReference type="NCBI Taxonomy" id="1812858"/>
    <lineage>
        <taxon>Bacteria</taxon>
        <taxon>Bacillati</taxon>
        <taxon>Bacillota</taxon>
        <taxon>Clostridia</taxon>
        <taxon>Lachnospirales</taxon>
        <taxon>Lachnospiraceae</taxon>
        <taxon>Anaerosacchariphilus</taxon>
    </lineage>
</organism>
<keyword evidence="1" id="KW-0472">Membrane</keyword>
<evidence type="ECO:0000313" key="2">
    <source>
        <dbReference type="EMBL" id="RDU24350.1"/>
    </source>
</evidence>
<protein>
    <recommendedName>
        <fullName evidence="4">Stage III sporulation protein AF</fullName>
    </recommendedName>
</protein>
<evidence type="ECO:0008006" key="4">
    <source>
        <dbReference type="Google" id="ProtNLM"/>
    </source>
</evidence>
<name>A0A371AXY0_9FIRM</name>
<dbReference type="AlphaFoldDB" id="A0A371AXY0"/>
<evidence type="ECO:0000256" key="1">
    <source>
        <dbReference type="SAM" id="Phobius"/>
    </source>
</evidence>
<evidence type="ECO:0000313" key="3">
    <source>
        <dbReference type="Proteomes" id="UP000255036"/>
    </source>
</evidence>
<proteinExistence type="predicted"/>